<dbReference type="SUPFAM" id="SSF53756">
    <property type="entry name" value="UDP-Glycosyltransferase/glycogen phosphorylase"/>
    <property type="match status" value="1"/>
</dbReference>
<keyword evidence="2" id="KW-1185">Reference proteome</keyword>
<dbReference type="CDD" id="cd03801">
    <property type="entry name" value="GT4_PimA-like"/>
    <property type="match status" value="1"/>
</dbReference>
<dbReference type="PANTHER" id="PTHR45947:SF13">
    <property type="entry name" value="TRANSFERASE"/>
    <property type="match status" value="1"/>
</dbReference>
<dbReference type="PANTHER" id="PTHR45947">
    <property type="entry name" value="SULFOQUINOVOSYL TRANSFERASE SQD2"/>
    <property type="match status" value="1"/>
</dbReference>
<name>A0A660LG06_9ACTN</name>
<sequence length="393" mass="41035">MILLLHHRYREVGGEERAVADLQWLIREHLDEDAEVLERDSGAIGQRDAALGLLRGGLRPEEVADAVRRTGARVLHAHNVNPTFGWRALAAAKAAGARVVLHLHNYRLVCAVATCFTRGADCTRCHGRNTLPGVRLNCRGGSRAESAAYAASLSLWQQRITGAADEIVVPSAFALDRLRDLGAPLGGKARVLGSVQRDFAAASHAAAGEFVLAAGRLTPEKGFADVLEACGRAGLPLVIAGDGAQRAELEARAAAEGRLAPAGELAGRPARGPRVEFVGHVSPSELADLRRRAAVAVVPSRYAEILPLAALEAMAAGLPTVAAASGGLTEAVPEEGLYPPGAVEALQGRLTALFGDAQAGERALRAARARSAPEVIAKQLAEVYGATSGSALY</sequence>
<protein>
    <submittedName>
        <fullName evidence="1">Glycosyltransferase involved in cell wall biosynthesis</fullName>
    </submittedName>
</protein>
<dbReference type="Proteomes" id="UP000278962">
    <property type="component" value="Unassembled WGS sequence"/>
</dbReference>
<proteinExistence type="predicted"/>
<dbReference type="OrthoDB" id="9787111at2"/>
<comment type="caution">
    <text evidence="1">The sequence shown here is derived from an EMBL/GenBank/DDBJ whole genome shotgun (WGS) entry which is preliminary data.</text>
</comment>
<accession>A0A660LG06</accession>
<dbReference type="AlphaFoldDB" id="A0A660LG06"/>
<dbReference type="InterPro" id="IPR050194">
    <property type="entry name" value="Glycosyltransferase_grp1"/>
</dbReference>
<dbReference type="Pfam" id="PF13692">
    <property type="entry name" value="Glyco_trans_1_4"/>
    <property type="match status" value="1"/>
</dbReference>
<evidence type="ECO:0000313" key="2">
    <source>
        <dbReference type="Proteomes" id="UP000278962"/>
    </source>
</evidence>
<evidence type="ECO:0000313" key="1">
    <source>
        <dbReference type="EMBL" id="RKQ92850.1"/>
    </source>
</evidence>
<organism evidence="1 2">
    <name type="scientific">Solirubrobacter pauli</name>
    <dbReference type="NCBI Taxonomy" id="166793"/>
    <lineage>
        <taxon>Bacteria</taxon>
        <taxon>Bacillati</taxon>
        <taxon>Actinomycetota</taxon>
        <taxon>Thermoleophilia</taxon>
        <taxon>Solirubrobacterales</taxon>
        <taxon>Solirubrobacteraceae</taxon>
        <taxon>Solirubrobacter</taxon>
    </lineage>
</organism>
<dbReference type="Gene3D" id="3.40.50.2000">
    <property type="entry name" value="Glycogen Phosphorylase B"/>
    <property type="match status" value="2"/>
</dbReference>
<gene>
    <name evidence="1" type="ORF">C8N24_2706</name>
</gene>
<dbReference type="GO" id="GO:0016757">
    <property type="term" value="F:glycosyltransferase activity"/>
    <property type="evidence" value="ECO:0007669"/>
    <property type="project" value="TreeGrafter"/>
</dbReference>
<dbReference type="RefSeq" id="WP_121250625.1">
    <property type="nucleotide sequence ID" value="NZ_RBIL01000001.1"/>
</dbReference>
<keyword evidence="1" id="KW-0808">Transferase</keyword>
<dbReference type="EMBL" id="RBIL01000001">
    <property type="protein sequence ID" value="RKQ92850.1"/>
    <property type="molecule type" value="Genomic_DNA"/>
</dbReference>
<reference evidence="1 2" key="1">
    <citation type="submission" date="2018-10" db="EMBL/GenBank/DDBJ databases">
        <title>Genomic Encyclopedia of Archaeal and Bacterial Type Strains, Phase II (KMG-II): from individual species to whole genera.</title>
        <authorList>
            <person name="Goeker M."/>
        </authorList>
    </citation>
    <scope>NUCLEOTIDE SEQUENCE [LARGE SCALE GENOMIC DNA]</scope>
    <source>
        <strain evidence="1 2">DSM 14954</strain>
    </source>
</reference>